<dbReference type="PRINTS" id="PR00237">
    <property type="entry name" value="GPCRRHODOPSN"/>
</dbReference>
<protein>
    <recommendedName>
        <fullName evidence="7">G-protein coupled receptors family 1 profile domain-containing protein</fullName>
    </recommendedName>
</protein>
<accession>A0AA39LVE6</accession>
<comment type="caution">
    <text evidence="8">The sequence shown here is derived from an EMBL/GenBank/DDBJ whole genome shotgun (WGS) entry which is preliminary data.</text>
</comment>
<dbReference type="AlphaFoldDB" id="A0AA39LVE6"/>
<evidence type="ECO:0000256" key="2">
    <source>
        <dbReference type="ARBA" id="ARBA00022692"/>
    </source>
</evidence>
<dbReference type="PANTHER" id="PTHR47632">
    <property type="entry name" value="FMRFAMIDE PEPTIDE RECEPTOR FAMILY-RELATED"/>
    <property type="match status" value="1"/>
</dbReference>
<dbReference type="Pfam" id="PF00001">
    <property type="entry name" value="7tm_1"/>
    <property type="match status" value="1"/>
</dbReference>
<proteinExistence type="predicted"/>
<feature type="transmembrane region" description="Helical" evidence="6">
    <location>
        <begin position="334"/>
        <end position="353"/>
    </location>
</feature>
<organism evidence="8 9">
    <name type="scientific">Steinernema hermaphroditum</name>
    <dbReference type="NCBI Taxonomy" id="289476"/>
    <lineage>
        <taxon>Eukaryota</taxon>
        <taxon>Metazoa</taxon>
        <taxon>Ecdysozoa</taxon>
        <taxon>Nematoda</taxon>
        <taxon>Chromadorea</taxon>
        <taxon>Rhabditida</taxon>
        <taxon>Tylenchina</taxon>
        <taxon>Panagrolaimomorpha</taxon>
        <taxon>Strongyloidoidea</taxon>
        <taxon>Steinernematidae</taxon>
        <taxon>Steinernema</taxon>
    </lineage>
</organism>
<evidence type="ECO:0000313" key="8">
    <source>
        <dbReference type="EMBL" id="KAK0411077.1"/>
    </source>
</evidence>
<feature type="transmembrane region" description="Helical" evidence="6">
    <location>
        <begin position="373"/>
        <end position="392"/>
    </location>
</feature>
<dbReference type="EMBL" id="JAUCMV010000003">
    <property type="protein sequence ID" value="KAK0411077.1"/>
    <property type="molecule type" value="Genomic_DNA"/>
</dbReference>
<dbReference type="Proteomes" id="UP001175271">
    <property type="component" value="Unassembled WGS sequence"/>
</dbReference>
<keyword evidence="2 6" id="KW-0812">Transmembrane</keyword>
<feature type="domain" description="G-protein coupled receptors family 1 profile" evidence="7">
    <location>
        <begin position="94"/>
        <end position="389"/>
    </location>
</feature>
<evidence type="ECO:0000313" key="9">
    <source>
        <dbReference type="Proteomes" id="UP001175271"/>
    </source>
</evidence>
<feature type="transmembrane region" description="Helical" evidence="6">
    <location>
        <begin position="114"/>
        <end position="135"/>
    </location>
</feature>
<evidence type="ECO:0000256" key="5">
    <source>
        <dbReference type="SAM" id="MobiDB-lite"/>
    </source>
</evidence>
<keyword evidence="4 6" id="KW-0472">Membrane</keyword>
<dbReference type="InterPro" id="IPR053326">
    <property type="entry name" value="GPCR1-like"/>
</dbReference>
<evidence type="ECO:0000256" key="6">
    <source>
        <dbReference type="SAM" id="Phobius"/>
    </source>
</evidence>
<keyword evidence="3 6" id="KW-1133">Transmembrane helix</keyword>
<gene>
    <name evidence="8" type="ORF">QR680_005466</name>
</gene>
<dbReference type="Gene3D" id="1.20.1070.10">
    <property type="entry name" value="Rhodopsin 7-helix transmembrane proteins"/>
    <property type="match status" value="1"/>
</dbReference>
<dbReference type="PANTHER" id="PTHR47632:SF4">
    <property type="entry name" value="G-PROTEIN COUPLED RECEPTORS FAMILY 1 PROFILE DOMAIN-CONTAINING PROTEIN"/>
    <property type="match status" value="1"/>
</dbReference>
<evidence type="ECO:0000256" key="3">
    <source>
        <dbReference type="ARBA" id="ARBA00022989"/>
    </source>
</evidence>
<dbReference type="GO" id="GO:0004930">
    <property type="term" value="F:G protein-coupled receptor activity"/>
    <property type="evidence" value="ECO:0007669"/>
    <property type="project" value="InterPro"/>
</dbReference>
<name>A0AA39LVE6_9BILA</name>
<dbReference type="SUPFAM" id="SSF81321">
    <property type="entry name" value="Family A G protein-coupled receptor-like"/>
    <property type="match status" value="1"/>
</dbReference>
<feature type="transmembrane region" description="Helical" evidence="6">
    <location>
        <begin position="74"/>
        <end position="102"/>
    </location>
</feature>
<sequence length="598" mass="66791">MDYADEEGVERSETREDDVEQFGTKMGSEEEMTSYLHKGIIPLFPDIMNQLPPNSTQCICSDLQHEDYSPLYAWFNYVLIILALPSLSVFGVLTNVVNVFVYSRKRMQNSANTYLLFLGCSDFLVILTGLFIFWIDSARSYIQELARAPYTTVYTLPFGYMAQTCSIYFTVAAAFDCYINVCWKNIAHHYCTVRRAKQICACVTICSIIYNSLRFPQFNLRKCFHDGSQEIIIEICPTTLFFTINTIYNVYMYMVLMTLLPFLFLLVLNAFIVVRQSIGSRNVSTSASQNFCIERTPSDFTTAKASTMGILEANGSVTTKTGASFQDGSGDDTLTMIMVVVLFLCCNTLALIVNMIETFFNPDPLLLNLLSDASNFLVIFNSSVNCVIYMIFNKEYRETFLLHAGRLLDFLKHQCGCCLSPRRATHGASFREHRLLYKPIASPTITSVEAAPKKRPDSLMREANNPQKHTEYGSCHSPVWQPLTSSSGLQNAALPLGEFWSAPFCCDQLATATSALTSPAPSFDPAPPSSSPDFVLADDDGVDSGCDDSQYSKSPTRIRKVQKSWIAEVKILESGDKPHILVKPISGFKPDGISITAL</sequence>
<reference evidence="8" key="1">
    <citation type="submission" date="2023-06" db="EMBL/GenBank/DDBJ databases">
        <title>Genomic analysis of the entomopathogenic nematode Steinernema hermaphroditum.</title>
        <authorList>
            <person name="Schwarz E.M."/>
            <person name="Heppert J.K."/>
            <person name="Baniya A."/>
            <person name="Schwartz H.T."/>
            <person name="Tan C.-H."/>
            <person name="Antoshechkin I."/>
            <person name="Sternberg P.W."/>
            <person name="Goodrich-Blair H."/>
            <person name="Dillman A.R."/>
        </authorList>
    </citation>
    <scope>NUCLEOTIDE SEQUENCE</scope>
    <source>
        <strain evidence="8">PS9179</strain>
        <tissue evidence="8">Whole animal</tissue>
    </source>
</reference>
<feature type="region of interest" description="Disordered" evidence="5">
    <location>
        <begin position="517"/>
        <end position="539"/>
    </location>
</feature>
<evidence type="ECO:0000256" key="4">
    <source>
        <dbReference type="ARBA" id="ARBA00023136"/>
    </source>
</evidence>
<evidence type="ECO:0000256" key="1">
    <source>
        <dbReference type="ARBA" id="ARBA00004370"/>
    </source>
</evidence>
<feature type="transmembrane region" description="Helical" evidence="6">
    <location>
        <begin position="250"/>
        <end position="274"/>
    </location>
</feature>
<dbReference type="PROSITE" id="PS50262">
    <property type="entry name" value="G_PROTEIN_RECEP_F1_2"/>
    <property type="match status" value="1"/>
</dbReference>
<dbReference type="InterPro" id="IPR000276">
    <property type="entry name" value="GPCR_Rhodpsn"/>
</dbReference>
<comment type="subcellular location">
    <subcellularLocation>
        <location evidence="1">Membrane</location>
    </subcellularLocation>
</comment>
<keyword evidence="9" id="KW-1185">Reference proteome</keyword>
<feature type="region of interest" description="Disordered" evidence="5">
    <location>
        <begin position="1"/>
        <end position="22"/>
    </location>
</feature>
<dbReference type="CDD" id="cd14978">
    <property type="entry name" value="7tmA_FMRFamide_R-like"/>
    <property type="match status" value="1"/>
</dbReference>
<dbReference type="InterPro" id="IPR017452">
    <property type="entry name" value="GPCR_Rhodpsn_7TM"/>
</dbReference>
<dbReference type="GO" id="GO:0016020">
    <property type="term" value="C:membrane"/>
    <property type="evidence" value="ECO:0007669"/>
    <property type="project" value="UniProtKB-SubCell"/>
</dbReference>
<evidence type="ECO:0000259" key="7">
    <source>
        <dbReference type="PROSITE" id="PS50262"/>
    </source>
</evidence>